<sequence length="308" mass="32791">MASVEDLIATMNSGVHVGKQGYDLTALQAQLAKTLAYNPHAAVNHTFAPYQPIAGSTNIPPAPVSSLNSLASTSFNGTAYPQRTNGRPMPTPQVSFTGFDVPVYGNQHATGSAPYGKANEMSIDEEGDMEMEDRQGECGWVATGFQPLQYQQESETYDTTNFDMSTSIDFDALNQMSPRSRARPRAAAMSFADDPPAAMHDDDFSAFASDAFAPAVTDRYSSSVDSHQGGEGRNGVGDASGETRDTAPTTPRDGWEAFRRHNKAGAASAFAITPTNRTAPGSPVVDPMRAAEPPTSPWAGRLRSRGSD</sequence>
<comment type="caution">
    <text evidence="2">The sequence shown here is derived from an EMBL/GenBank/DDBJ whole genome shotgun (WGS) entry which is preliminary data.</text>
</comment>
<organism evidence="2 3">
    <name type="scientific">Naganishia liquefaciens</name>
    <dbReference type="NCBI Taxonomy" id="104408"/>
    <lineage>
        <taxon>Eukaryota</taxon>
        <taxon>Fungi</taxon>
        <taxon>Dikarya</taxon>
        <taxon>Basidiomycota</taxon>
        <taxon>Agaricomycotina</taxon>
        <taxon>Tremellomycetes</taxon>
        <taxon>Filobasidiales</taxon>
        <taxon>Filobasidiaceae</taxon>
        <taxon>Naganishia</taxon>
    </lineage>
</organism>
<dbReference type="EMBL" id="BLZA01000057">
    <property type="protein sequence ID" value="GHJ90197.1"/>
    <property type="molecule type" value="Genomic_DNA"/>
</dbReference>
<name>A0A8H3U002_9TREE</name>
<proteinExistence type="predicted"/>
<gene>
    <name evidence="2" type="ORF">NliqN6_6599</name>
</gene>
<evidence type="ECO:0000256" key="1">
    <source>
        <dbReference type="SAM" id="MobiDB-lite"/>
    </source>
</evidence>
<dbReference type="Proteomes" id="UP000620104">
    <property type="component" value="Unassembled WGS sequence"/>
</dbReference>
<reference evidence="2" key="1">
    <citation type="submission" date="2020-07" db="EMBL/GenBank/DDBJ databases">
        <title>Draft Genome Sequence of a Deep-Sea Yeast, Naganishia (Cryptococcus) liquefaciens strain N6.</title>
        <authorList>
            <person name="Han Y.W."/>
            <person name="Kajitani R."/>
            <person name="Morimoto H."/>
            <person name="Parhat M."/>
            <person name="Tsubouchi H."/>
            <person name="Bakenova O."/>
            <person name="Ogata M."/>
            <person name="Argunhan B."/>
            <person name="Aoki R."/>
            <person name="Kajiwara S."/>
            <person name="Itoh T."/>
            <person name="Iwasaki H."/>
        </authorList>
    </citation>
    <scope>NUCLEOTIDE SEQUENCE</scope>
    <source>
        <strain evidence="2">N6</strain>
    </source>
</reference>
<feature type="region of interest" description="Disordered" evidence="1">
    <location>
        <begin position="219"/>
        <end position="308"/>
    </location>
</feature>
<evidence type="ECO:0000313" key="2">
    <source>
        <dbReference type="EMBL" id="GHJ90197.1"/>
    </source>
</evidence>
<protein>
    <submittedName>
        <fullName evidence="2">Uncharacterized protein</fullName>
    </submittedName>
</protein>
<dbReference type="AlphaFoldDB" id="A0A8H3U002"/>
<keyword evidence="3" id="KW-1185">Reference proteome</keyword>
<evidence type="ECO:0000313" key="3">
    <source>
        <dbReference type="Proteomes" id="UP000620104"/>
    </source>
</evidence>
<accession>A0A8H3U002</accession>
<dbReference type="OrthoDB" id="2592649at2759"/>